<feature type="transmembrane region" description="Helical" evidence="2">
    <location>
        <begin position="84"/>
        <end position="103"/>
    </location>
</feature>
<organism evidence="3 4">
    <name type="scientific">Sphingomonas morindae</name>
    <dbReference type="NCBI Taxonomy" id="1541170"/>
    <lineage>
        <taxon>Bacteria</taxon>
        <taxon>Pseudomonadati</taxon>
        <taxon>Pseudomonadota</taxon>
        <taxon>Alphaproteobacteria</taxon>
        <taxon>Sphingomonadales</taxon>
        <taxon>Sphingomonadaceae</taxon>
        <taxon>Sphingomonas</taxon>
    </lineage>
</organism>
<reference evidence="3" key="1">
    <citation type="journal article" date="2022" name="Toxins">
        <title>Genomic Analysis of Sphingopyxis sp. USTB-05 for Biodegrading Cyanobacterial Hepatotoxins.</title>
        <authorList>
            <person name="Liu C."/>
            <person name="Xu Q."/>
            <person name="Zhao Z."/>
            <person name="Zhang H."/>
            <person name="Liu X."/>
            <person name="Yin C."/>
            <person name="Liu Y."/>
            <person name="Yan H."/>
        </authorList>
    </citation>
    <scope>NUCLEOTIDE SEQUENCE</scope>
    <source>
        <strain evidence="3">NBD5</strain>
    </source>
</reference>
<name>A0ABY4X3I5_9SPHN</name>
<feature type="transmembrane region" description="Helical" evidence="2">
    <location>
        <begin position="51"/>
        <end position="72"/>
    </location>
</feature>
<comment type="function">
    <text evidence="1">Catalyzes the oxidation of protoporphyrinogen IX to protoporphyrin IX.</text>
</comment>
<feature type="transmembrane region" description="Helical" evidence="2">
    <location>
        <begin position="115"/>
        <end position="137"/>
    </location>
</feature>
<evidence type="ECO:0000256" key="2">
    <source>
        <dbReference type="SAM" id="Phobius"/>
    </source>
</evidence>
<comment type="similarity">
    <text evidence="1">Belongs to the HemJ family.</text>
</comment>
<evidence type="ECO:0000256" key="1">
    <source>
        <dbReference type="PIRNR" id="PIRNR004638"/>
    </source>
</evidence>
<sequence length="139" mass="14869">MNYAALLLLHLLAVAAFISGLFLLALSLPGLNRALPLDDARQAELRRLRRWTLFVTSPALLLVWAAGLGMALEAGWFVMLWLKLKVALVVGLSALHGLLLGAARRIAAGRPARPGLLRAAPWLIAAASLIILVLVTAKP</sequence>
<keyword evidence="1" id="KW-0349">Heme</keyword>
<keyword evidence="1 2" id="KW-0472">Membrane</keyword>
<keyword evidence="2" id="KW-1133">Transmembrane helix</keyword>
<proteinExistence type="inferred from homology"/>
<dbReference type="Proteomes" id="UP001056937">
    <property type="component" value="Chromosome 1"/>
</dbReference>
<evidence type="ECO:0000313" key="3">
    <source>
        <dbReference type="EMBL" id="USI71415.1"/>
    </source>
</evidence>
<feature type="transmembrane region" description="Helical" evidence="2">
    <location>
        <begin position="6"/>
        <end position="31"/>
    </location>
</feature>
<evidence type="ECO:0000313" key="4">
    <source>
        <dbReference type="Proteomes" id="UP001056937"/>
    </source>
</evidence>
<comment type="catalytic activity">
    <reaction evidence="1">
        <text>protoporphyrinogen IX + 3 A = protoporphyrin IX + 3 AH2</text>
        <dbReference type="Rhea" id="RHEA:62000"/>
        <dbReference type="ChEBI" id="CHEBI:13193"/>
        <dbReference type="ChEBI" id="CHEBI:17499"/>
        <dbReference type="ChEBI" id="CHEBI:57306"/>
        <dbReference type="ChEBI" id="CHEBI:57307"/>
    </reaction>
</comment>
<dbReference type="InterPro" id="IPR005265">
    <property type="entry name" value="HemJ-like"/>
</dbReference>
<keyword evidence="1" id="KW-0479">Metal-binding</keyword>
<comment type="cofactor">
    <cofactor evidence="1">
        <name>heme b</name>
        <dbReference type="ChEBI" id="CHEBI:60344"/>
    </cofactor>
    <text evidence="1">Binds 1 heme b (iron(II)-protoporphyrin IX) group per subunit.</text>
</comment>
<dbReference type="RefSeq" id="WP_252165228.1">
    <property type="nucleotide sequence ID" value="NZ_CP084930.1"/>
</dbReference>
<dbReference type="EMBL" id="CP084930">
    <property type="protein sequence ID" value="USI71415.1"/>
    <property type="molecule type" value="Genomic_DNA"/>
</dbReference>
<gene>
    <name evidence="3" type="ORF">LHA26_08660</name>
</gene>
<dbReference type="PIRSF" id="PIRSF004638">
    <property type="entry name" value="UCP004638"/>
    <property type="match status" value="1"/>
</dbReference>
<protein>
    <recommendedName>
        <fullName evidence="1">Protoporphyrinogen IX oxidase</fullName>
        <ecNumber evidence="1">1.3.99.-</ecNumber>
    </recommendedName>
</protein>
<keyword evidence="2" id="KW-0812">Transmembrane</keyword>
<comment type="pathway">
    <text evidence="1">Porphyrin-containing compound metabolism; protoporphyrin-IX biosynthesis; protoporphyrin-IX from protoporphyrinogen-IX: step 1/1.</text>
</comment>
<keyword evidence="1" id="KW-0408">Iron</keyword>
<dbReference type="EC" id="1.3.99.-" evidence="1"/>
<keyword evidence="4" id="KW-1185">Reference proteome</keyword>
<accession>A0ABY4X3I5</accession>
<dbReference type="Pfam" id="PF03653">
    <property type="entry name" value="UPF0093"/>
    <property type="match status" value="1"/>
</dbReference>
<keyword evidence="1" id="KW-1003">Cell membrane</keyword>